<dbReference type="SUPFAM" id="SSF52200">
    <property type="entry name" value="Toll/Interleukin receptor TIR domain"/>
    <property type="match status" value="1"/>
</dbReference>
<keyword evidence="4" id="KW-0520">NAD</keyword>
<evidence type="ECO:0000256" key="4">
    <source>
        <dbReference type="ARBA" id="ARBA00023027"/>
    </source>
</evidence>
<dbReference type="GO" id="GO:0006952">
    <property type="term" value="P:defense response"/>
    <property type="evidence" value="ECO:0007669"/>
    <property type="project" value="UniProtKB-KW"/>
</dbReference>
<dbReference type="GO" id="GO:0043531">
    <property type="term" value="F:ADP binding"/>
    <property type="evidence" value="ECO:0007669"/>
    <property type="project" value="InterPro"/>
</dbReference>
<evidence type="ECO:0000256" key="3">
    <source>
        <dbReference type="ARBA" id="ARBA00022821"/>
    </source>
</evidence>
<sequence>MAQEASSSNTCPPASSGYSYHVFLSFRGKDTRKTFTDHLYTAFVNAGFQTFRDDDELERGKGIKPELEKAIQQSQSCVIVFSKDYAFSEWCLDELVMILERKKRSSSQEHVVLPIFYDVDPSQVRRQTGSLAEAFATHQKNQSLNRVSRWRAALTEIADVAGMVLQNQADGHESKFIKKVVKVIEERLSRTPISVARHLIGIHSQVKKINLWLRDGSTDVGILMIYGMRGIGKTTIAKYVYNSDFKRFEGSSFLENIREVSEQSNGLVKIQRQLLSDILHGRKVNIHSVSEGIIKIQDTISSKRVLLVLDDVDHLDQLDAILRMQDLFYPGSKIIVTTCCAGLLQAHHKVIKVHNVATLGYTESLELFSWHAFGQDHPIEAYMAHSHRVVSQSGGLPLALKVLGSSLSGKSIAVWESALNKLEAIPNSEILKKIRISFDSLQDDHDRSLFLHIACFFIGMDTYVISRILDDCGFYTTVAIQNLIDRCLVTIDENNKVEMHNMIRDMGRGIVRLESEDPGKRSRLWHHKDSFKVLTENTGTKTIEGLALNMYTHPEVDIPSRSSNALASLETNAFARMHKLRLLQLGPVQLNGCYEEFPKGLRWLCWLEFPLDSLPCNFPLERLVVVEICYGSLRQVWKGTKYLPSLKILNLSHSNALIETPDFSHIPNLERLILKDCESLVDVHESIGNLERLIYWNMEDCKNIRKLPKNMCMLKALETLIISGCSNLNELPMEMRKMESLKMFQADRVPIHRLLTTNEVKLWPRKTPEICWVSYLPRTIVDLSLSDCNLSDGDFPRDFGQLSSLRRLDLSWNPISGLPECIRGVSRLDQLSFYSCWRLKSLVRLPRVVKRLILSCCSSLEKVSFQSIYLPESIRISGNRSLVEVEYRYKLELLEKVDAEMINLLGLSNLESTKTIMMATIYDANPHGMEEKMCPSPILGLYQYGIFSTFLPGNEVPGQFSHKTAGSSISFTLPLLPNLMIRGLNIFAVYSESNNDSPNKINVNYRIFPYPIITEVSNKSKGVKWIYGPTFFGVPGDGQDAIWLSHWKFGNQLESGNEVTVSLFTISELQVKECGVQLVYEQEQEQEENMMNSQHNNNKKTDTFYPHVIGGDLSSFEVRPGTYFLCRLPIGLTSTIIDMDVRASVLSNYLIRGSLQITDREEEQQGDCTLAAQRSSNSNNRGGRGWKVLNLIMATVFFLSVPLVARSSLLRPKKRHATRSP</sequence>
<accession>A0A251MZX4</accession>
<dbReference type="PRINTS" id="PR00364">
    <property type="entry name" value="DISEASERSIST"/>
</dbReference>
<protein>
    <recommendedName>
        <fullName evidence="6">TIR domain-containing protein</fullName>
    </recommendedName>
</protein>
<dbReference type="SUPFAM" id="SSF46785">
    <property type="entry name" value="Winged helix' DNA-binding domain"/>
    <property type="match status" value="1"/>
</dbReference>
<evidence type="ECO:0000256" key="5">
    <source>
        <dbReference type="SAM" id="Phobius"/>
    </source>
</evidence>
<dbReference type="Gene3D" id="1.10.8.430">
    <property type="entry name" value="Helical domain of apoptotic protease-activating factors"/>
    <property type="match status" value="1"/>
</dbReference>
<reference evidence="7 8" key="1">
    <citation type="journal article" date="2013" name="Nat. Genet.">
        <title>The high-quality draft genome of peach (Prunus persica) identifies unique patterns of genetic diversity, domestication and genome evolution.</title>
        <authorList>
            <consortium name="International Peach Genome Initiative"/>
            <person name="Verde I."/>
            <person name="Abbott A.G."/>
            <person name="Scalabrin S."/>
            <person name="Jung S."/>
            <person name="Shu S."/>
            <person name="Marroni F."/>
            <person name="Zhebentyayeva T."/>
            <person name="Dettori M.T."/>
            <person name="Grimwood J."/>
            <person name="Cattonaro F."/>
            <person name="Zuccolo A."/>
            <person name="Rossini L."/>
            <person name="Jenkins J."/>
            <person name="Vendramin E."/>
            <person name="Meisel L.A."/>
            <person name="Decroocq V."/>
            <person name="Sosinski B."/>
            <person name="Prochnik S."/>
            <person name="Mitros T."/>
            <person name="Policriti A."/>
            <person name="Cipriani G."/>
            <person name="Dondini L."/>
            <person name="Ficklin S."/>
            <person name="Goodstein D.M."/>
            <person name="Xuan P."/>
            <person name="Del Fabbro C."/>
            <person name="Aramini V."/>
            <person name="Copetti D."/>
            <person name="Gonzalez S."/>
            <person name="Horner D.S."/>
            <person name="Falchi R."/>
            <person name="Lucas S."/>
            <person name="Mica E."/>
            <person name="Maldonado J."/>
            <person name="Lazzari B."/>
            <person name="Bielenberg D."/>
            <person name="Pirona R."/>
            <person name="Miculan M."/>
            <person name="Barakat A."/>
            <person name="Testolin R."/>
            <person name="Stella A."/>
            <person name="Tartarini S."/>
            <person name="Tonutti P."/>
            <person name="Arus P."/>
            <person name="Orellana A."/>
            <person name="Wells C."/>
            <person name="Main D."/>
            <person name="Vizzotto G."/>
            <person name="Silva H."/>
            <person name="Salamini F."/>
            <person name="Schmutz J."/>
            <person name="Morgante M."/>
            <person name="Rokhsar D.S."/>
        </authorList>
    </citation>
    <scope>NUCLEOTIDE SEQUENCE [LARGE SCALE GENOMIC DNA]</scope>
    <source>
        <strain evidence="8">cv. Nemared</strain>
    </source>
</reference>
<feature type="transmembrane region" description="Helical" evidence="5">
    <location>
        <begin position="1185"/>
        <end position="1205"/>
    </location>
</feature>
<evidence type="ECO:0000256" key="2">
    <source>
        <dbReference type="ARBA" id="ARBA00022737"/>
    </source>
</evidence>
<keyword evidence="5" id="KW-0812">Transmembrane</keyword>
<keyword evidence="8" id="KW-1185">Reference proteome</keyword>
<dbReference type="PANTHER" id="PTHR11017:SF563">
    <property type="entry name" value="TMV RESISTANCE PROTEIN N-LIKE"/>
    <property type="match status" value="1"/>
</dbReference>
<dbReference type="Gene3D" id="3.40.50.300">
    <property type="entry name" value="P-loop containing nucleotide triphosphate hydrolases"/>
    <property type="match status" value="1"/>
</dbReference>
<dbReference type="Proteomes" id="UP000006882">
    <property type="component" value="Chromosome G8"/>
</dbReference>
<dbReference type="Pfam" id="PF00931">
    <property type="entry name" value="NB-ARC"/>
    <property type="match status" value="1"/>
</dbReference>
<dbReference type="GO" id="GO:0007165">
    <property type="term" value="P:signal transduction"/>
    <property type="evidence" value="ECO:0007669"/>
    <property type="project" value="InterPro"/>
</dbReference>
<feature type="domain" description="TIR" evidence="6">
    <location>
        <begin position="18"/>
        <end position="188"/>
    </location>
</feature>
<dbReference type="Gramene" id="ONH92626">
    <property type="protein sequence ID" value="ONH92626"/>
    <property type="gene ID" value="PRUPE_8G184900"/>
</dbReference>
<dbReference type="InterPro" id="IPR000157">
    <property type="entry name" value="TIR_dom"/>
</dbReference>
<dbReference type="InterPro" id="IPR036390">
    <property type="entry name" value="WH_DNA-bd_sf"/>
</dbReference>
<dbReference type="InterPro" id="IPR058192">
    <property type="entry name" value="WHD_ROQ1-like"/>
</dbReference>
<proteinExistence type="predicted"/>
<evidence type="ECO:0000313" key="8">
    <source>
        <dbReference type="Proteomes" id="UP000006882"/>
    </source>
</evidence>
<dbReference type="Gene3D" id="3.80.10.10">
    <property type="entry name" value="Ribonuclease Inhibitor"/>
    <property type="match status" value="2"/>
</dbReference>
<dbReference type="EMBL" id="CM007658">
    <property type="protein sequence ID" value="ONH92626.1"/>
    <property type="molecule type" value="Genomic_DNA"/>
</dbReference>
<dbReference type="SMART" id="SM00255">
    <property type="entry name" value="TIR"/>
    <property type="match status" value="1"/>
</dbReference>
<evidence type="ECO:0000259" key="6">
    <source>
        <dbReference type="PROSITE" id="PS50104"/>
    </source>
</evidence>
<dbReference type="InterPro" id="IPR032675">
    <property type="entry name" value="LRR_dom_sf"/>
</dbReference>
<dbReference type="PANTHER" id="PTHR11017">
    <property type="entry name" value="LEUCINE-RICH REPEAT-CONTAINING PROTEIN"/>
    <property type="match status" value="1"/>
</dbReference>
<dbReference type="InterPro" id="IPR042197">
    <property type="entry name" value="Apaf_helical"/>
</dbReference>
<dbReference type="eggNOG" id="ENOG502QVBR">
    <property type="taxonomic scope" value="Eukaryota"/>
</dbReference>
<dbReference type="InterPro" id="IPR002182">
    <property type="entry name" value="NB-ARC"/>
</dbReference>
<dbReference type="Pfam" id="PF23282">
    <property type="entry name" value="WHD_ROQ1"/>
    <property type="match status" value="1"/>
</dbReference>
<evidence type="ECO:0000256" key="1">
    <source>
        <dbReference type="ARBA" id="ARBA00022614"/>
    </source>
</evidence>
<keyword evidence="2" id="KW-0677">Repeat</keyword>
<keyword evidence="5" id="KW-1133">Transmembrane helix</keyword>
<dbReference type="SUPFAM" id="SSF52058">
    <property type="entry name" value="L domain-like"/>
    <property type="match status" value="1"/>
</dbReference>
<keyword evidence="3" id="KW-0611">Plant defense</keyword>
<organism evidence="7 8">
    <name type="scientific">Prunus persica</name>
    <name type="common">Peach</name>
    <name type="synonym">Amygdalus persica</name>
    <dbReference type="NCBI Taxonomy" id="3760"/>
    <lineage>
        <taxon>Eukaryota</taxon>
        <taxon>Viridiplantae</taxon>
        <taxon>Streptophyta</taxon>
        <taxon>Embryophyta</taxon>
        <taxon>Tracheophyta</taxon>
        <taxon>Spermatophyta</taxon>
        <taxon>Magnoliopsida</taxon>
        <taxon>eudicotyledons</taxon>
        <taxon>Gunneridae</taxon>
        <taxon>Pentapetalae</taxon>
        <taxon>rosids</taxon>
        <taxon>fabids</taxon>
        <taxon>Rosales</taxon>
        <taxon>Rosaceae</taxon>
        <taxon>Amygdaloideae</taxon>
        <taxon>Amygdaleae</taxon>
        <taxon>Prunus</taxon>
    </lineage>
</organism>
<name>A0A251MZX4_PRUPE</name>
<dbReference type="Pfam" id="PF01582">
    <property type="entry name" value="TIR"/>
    <property type="match status" value="1"/>
</dbReference>
<dbReference type="SUPFAM" id="SSF52540">
    <property type="entry name" value="P-loop containing nucleoside triphosphate hydrolases"/>
    <property type="match status" value="1"/>
</dbReference>
<gene>
    <name evidence="7" type="ORF">PRUPE_8G184900</name>
</gene>
<keyword evidence="1" id="KW-0433">Leucine-rich repeat</keyword>
<dbReference type="OrthoDB" id="1165793at2759"/>
<dbReference type="InterPro" id="IPR044974">
    <property type="entry name" value="Disease_R_plants"/>
</dbReference>
<keyword evidence="5" id="KW-0472">Membrane</keyword>
<dbReference type="InterPro" id="IPR035897">
    <property type="entry name" value="Toll_tir_struct_dom_sf"/>
</dbReference>
<evidence type="ECO:0000313" key="7">
    <source>
        <dbReference type="EMBL" id="ONH92626.1"/>
    </source>
</evidence>
<dbReference type="AlphaFoldDB" id="A0A251MZX4"/>
<dbReference type="FunFam" id="3.40.50.10140:FF:000007">
    <property type="entry name" value="Disease resistance protein (TIR-NBS-LRR class)"/>
    <property type="match status" value="1"/>
</dbReference>
<dbReference type="Gene3D" id="3.40.50.10140">
    <property type="entry name" value="Toll/interleukin-1 receptor homology (TIR) domain"/>
    <property type="match status" value="1"/>
</dbReference>
<dbReference type="InterPro" id="IPR027417">
    <property type="entry name" value="P-loop_NTPase"/>
</dbReference>
<dbReference type="PROSITE" id="PS50104">
    <property type="entry name" value="TIR"/>
    <property type="match status" value="1"/>
</dbReference>
<dbReference type="SMR" id="A0A251MZX4"/>